<keyword evidence="7" id="KW-0143">Chaperone</keyword>
<keyword evidence="15" id="KW-1185">Reference proteome</keyword>
<evidence type="ECO:0000313" key="15">
    <source>
        <dbReference type="Proteomes" id="UP000663651"/>
    </source>
</evidence>
<evidence type="ECO:0000256" key="9">
    <source>
        <dbReference type="ARBA" id="ARBA00040743"/>
    </source>
</evidence>
<dbReference type="PANTHER" id="PTHR47529">
    <property type="entry name" value="PEPTIDYL-PROLYL CIS-TRANS ISOMERASE D"/>
    <property type="match status" value="1"/>
</dbReference>
<dbReference type="Gene3D" id="1.10.4030.10">
    <property type="entry name" value="Porin chaperone SurA, peptide-binding domain"/>
    <property type="match status" value="1"/>
</dbReference>
<evidence type="ECO:0000256" key="7">
    <source>
        <dbReference type="ARBA" id="ARBA00023186"/>
    </source>
</evidence>
<organism evidence="14 15">
    <name type="scientific">Geobacter benzoatilyticus</name>
    <dbReference type="NCBI Taxonomy" id="2815309"/>
    <lineage>
        <taxon>Bacteria</taxon>
        <taxon>Pseudomonadati</taxon>
        <taxon>Thermodesulfobacteriota</taxon>
        <taxon>Desulfuromonadia</taxon>
        <taxon>Geobacterales</taxon>
        <taxon>Geobacteraceae</taxon>
        <taxon>Geobacter</taxon>
    </lineage>
</organism>
<evidence type="ECO:0000256" key="1">
    <source>
        <dbReference type="ARBA" id="ARBA00004382"/>
    </source>
</evidence>
<dbReference type="InterPro" id="IPR027304">
    <property type="entry name" value="Trigger_fact/SurA_dom_sf"/>
</dbReference>
<sequence length="528" mass="58400">MLGIMRKYKQSIVIKVVFGIIVLSFIGTIFLVWGRGDEGLTPSSYAIKIDRTKISYEDFQRSFYRLRDIYAQIYGPALTPEVEKQLNLKQQAIDSLIDATLMRNAAKDMGIKVSKDEVQKAIAAMPAFQANGAFNSDQYFQVLKANRIAPKEFEASQKDELMVKKAQDQIKARAQVTDEAARQFFKKKNDRINLRFAVFSPAEVQREIKLSDQELTDYLAKNQNAFKTQEQISISYVLADPAKVAGTVTVTEADIQSWYQKNIDRYQGKGGILPLAEVKEQVKADALRFHAGQKAYELAAASLNKNKAAGNLASVARELGSAVTETQLFTAQNPAPALAGEKDLLTRAFLLKPNELAGPVETSKGIYILKLKERKPADVPPLSQIRAKVEEKAKAAKALELARKKAEDAQAKLAKGDSAGLALKETGSFAFDAKGNIPVAGISPELMESAFALTPQAPSPKTPVKIGNSWIAYSLKERTELNAAAFPAEKEGIKRELLPVKQEEELKKWLRELRAKAKIEINPALQEQ</sequence>
<evidence type="ECO:0000256" key="10">
    <source>
        <dbReference type="ARBA" id="ARBA00042775"/>
    </source>
</evidence>
<evidence type="ECO:0000259" key="13">
    <source>
        <dbReference type="Pfam" id="PF13145"/>
    </source>
</evidence>
<keyword evidence="4 12" id="KW-0812">Transmembrane</keyword>
<evidence type="ECO:0000256" key="12">
    <source>
        <dbReference type="SAM" id="Phobius"/>
    </source>
</evidence>
<gene>
    <name evidence="14" type="ORF">JZM60_10585</name>
</gene>
<keyword evidence="6 12" id="KW-0472">Membrane</keyword>
<keyword evidence="11" id="KW-0175">Coiled coil</keyword>
<keyword evidence="2" id="KW-1003">Cell membrane</keyword>
<evidence type="ECO:0000256" key="8">
    <source>
        <dbReference type="ARBA" id="ARBA00038408"/>
    </source>
</evidence>
<dbReference type="Gene3D" id="3.10.50.40">
    <property type="match status" value="1"/>
</dbReference>
<dbReference type="InterPro" id="IPR000297">
    <property type="entry name" value="PPIase_PpiC"/>
</dbReference>
<dbReference type="Pfam" id="PF13624">
    <property type="entry name" value="SurA_N_3"/>
    <property type="match status" value="1"/>
</dbReference>
<evidence type="ECO:0000256" key="4">
    <source>
        <dbReference type="ARBA" id="ARBA00022692"/>
    </source>
</evidence>
<keyword evidence="5 12" id="KW-1133">Transmembrane helix</keyword>
<evidence type="ECO:0000256" key="3">
    <source>
        <dbReference type="ARBA" id="ARBA00022519"/>
    </source>
</evidence>
<keyword evidence="3" id="KW-0997">Cell inner membrane</keyword>
<dbReference type="InterPro" id="IPR052029">
    <property type="entry name" value="PpiD_chaperone"/>
</dbReference>
<dbReference type="PANTHER" id="PTHR47529:SF1">
    <property type="entry name" value="PERIPLASMIC CHAPERONE PPID"/>
    <property type="match status" value="1"/>
</dbReference>
<dbReference type="SUPFAM" id="SSF109998">
    <property type="entry name" value="Triger factor/SurA peptide-binding domain-like"/>
    <property type="match status" value="1"/>
</dbReference>
<reference evidence="14 15" key="1">
    <citation type="submission" date="2021-03" db="EMBL/GenBank/DDBJ databases">
        <title>Geobacter metallireducens gen. nov. sp. nov., a microorganism capable of coupling the complete oxidation of organic compounds to the reduction of iron and other metals.</title>
        <authorList>
            <person name="Li Y."/>
        </authorList>
    </citation>
    <scope>NUCLEOTIDE SEQUENCE [LARGE SCALE GENOMIC DNA]</scope>
    <source>
        <strain evidence="14 15">Jerry-YX</strain>
    </source>
</reference>
<evidence type="ECO:0000256" key="6">
    <source>
        <dbReference type="ARBA" id="ARBA00023136"/>
    </source>
</evidence>
<feature type="coiled-coil region" evidence="11">
    <location>
        <begin position="382"/>
        <end position="412"/>
    </location>
</feature>
<dbReference type="RefSeq" id="WP_207162410.1">
    <property type="nucleotide sequence ID" value="NZ_CP071382.1"/>
</dbReference>
<feature type="transmembrane region" description="Helical" evidence="12">
    <location>
        <begin position="12"/>
        <end position="33"/>
    </location>
</feature>
<evidence type="ECO:0000313" key="14">
    <source>
        <dbReference type="EMBL" id="QSV44614.1"/>
    </source>
</evidence>
<accession>A0ABX7PZW4</accession>
<evidence type="ECO:0000256" key="11">
    <source>
        <dbReference type="SAM" id="Coils"/>
    </source>
</evidence>
<feature type="domain" description="PpiC" evidence="13">
    <location>
        <begin position="250"/>
        <end position="386"/>
    </location>
</feature>
<dbReference type="EMBL" id="CP071382">
    <property type="protein sequence ID" value="QSV44614.1"/>
    <property type="molecule type" value="Genomic_DNA"/>
</dbReference>
<dbReference type="Pfam" id="PF13145">
    <property type="entry name" value="Rotamase_2"/>
    <property type="match status" value="1"/>
</dbReference>
<name>A0ABX7PZW4_9BACT</name>
<comment type="similarity">
    <text evidence="8">Belongs to the PpiD chaperone family.</text>
</comment>
<evidence type="ECO:0000256" key="5">
    <source>
        <dbReference type="ARBA" id="ARBA00022989"/>
    </source>
</evidence>
<dbReference type="InterPro" id="IPR046357">
    <property type="entry name" value="PPIase_dom_sf"/>
</dbReference>
<evidence type="ECO:0000256" key="2">
    <source>
        <dbReference type="ARBA" id="ARBA00022475"/>
    </source>
</evidence>
<dbReference type="Proteomes" id="UP000663651">
    <property type="component" value="Chromosome"/>
</dbReference>
<comment type="subcellular location">
    <subcellularLocation>
        <location evidence="1">Cell inner membrane</location>
        <topology evidence="1">Single-pass type II membrane protein</topology>
        <orientation evidence="1">Periplasmic side</orientation>
    </subcellularLocation>
</comment>
<proteinExistence type="inferred from homology"/>
<protein>
    <recommendedName>
        <fullName evidence="9">Periplasmic chaperone PpiD</fullName>
    </recommendedName>
    <alternativeName>
        <fullName evidence="10">Periplasmic folding chaperone</fullName>
    </alternativeName>
</protein>